<reference evidence="1" key="1">
    <citation type="submission" date="2021-01" db="EMBL/GenBank/DDBJ databases">
        <title>Chromosome-level genome assembly of a human fungal pathogen reveals clustering of transcriptionally co-regulated genes.</title>
        <authorList>
            <person name="Voorhies M."/>
            <person name="Cohen S."/>
            <person name="Shea T.P."/>
            <person name="Petrus S."/>
            <person name="Munoz J.F."/>
            <person name="Poplawski S."/>
            <person name="Goldman W.E."/>
            <person name="Michael T."/>
            <person name="Cuomo C.A."/>
            <person name="Sil A."/>
            <person name="Beyhan S."/>
        </authorList>
    </citation>
    <scope>NUCLEOTIDE SEQUENCE</scope>
    <source>
        <strain evidence="1">H88</strain>
    </source>
</reference>
<dbReference type="AlphaFoldDB" id="A0A8A1LSV2"/>
<protein>
    <submittedName>
        <fullName evidence="1">Uncharacterized protein</fullName>
    </submittedName>
</protein>
<sequence length="63" mass="7017">MLPSICVSLKKKNEFRHELRSFFMYGKSAYAEEMAQNTPMPGKQTDGAGGSRALSLFIHTSYG</sequence>
<organism evidence="1 2">
    <name type="scientific">Ajellomyces capsulatus (strain H88)</name>
    <name type="common">Darling's disease fungus</name>
    <name type="synonym">Histoplasma capsulatum</name>
    <dbReference type="NCBI Taxonomy" id="544711"/>
    <lineage>
        <taxon>Eukaryota</taxon>
        <taxon>Fungi</taxon>
        <taxon>Dikarya</taxon>
        <taxon>Ascomycota</taxon>
        <taxon>Pezizomycotina</taxon>
        <taxon>Eurotiomycetes</taxon>
        <taxon>Eurotiomycetidae</taxon>
        <taxon>Onygenales</taxon>
        <taxon>Ajellomycetaceae</taxon>
        <taxon>Histoplasma</taxon>
    </lineage>
</organism>
<evidence type="ECO:0000313" key="2">
    <source>
        <dbReference type="Proteomes" id="UP000663419"/>
    </source>
</evidence>
<dbReference type="VEuPathDB" id="FungiDB:I7I53_02836"/>
<gene>
    <name evidence="1" type="ORF">I7I53_02836</name>
</gene>
<accession>A0A8A1LSV2</accession>
<proteinExistence type="predicted"/>
<dbReference type="EMBL" id="CP069105">
    <property type="protein sequence ID" value="QSS55067.1"/>
    <property type="molecule type" value="Genomic_DNA"/>
</dbReference>
<dbReference type="Proteomes" id="UP000663419">
    <property type="component" value="Chromosome 4"/>
</dbReference>
<evidence type="ECO:0000313" key="1">
    <source>
        <dbReference type="EMBL" id="QSS55067.1"/>
    </source>
</evidence>
<name>A0A8A1LSV2_AJEC8</name>